<reference evidence="1" key="1">
    <citation type="submission" date="2020-08" db="EMBL/GenBank/DDBJ databases">
        <title>Multicomponent nature underlies the extraordinary mechanical properties of spider dragline silk.</title>
        <authorList>
            <person name="Kono N."/>
            <person name="Nakamura H."/>
            <person name="Mori M."/>
            <person name="Yoshida Y."/>
            <person name="Ohtoshi R."/>
            <person name="Malay A.D."/>
            <person name="Moran D.A.P."/>
            <person name="Tomita M."/>
            <person name="Numata K."/>
            <person name="Arakawa K."/>
        </authorList>
    </citation>
    <scope>NUCLEOTIDE SEQUENCE</scope>
</reference>
<name>A0A8X6QK61_NEPPI</name>
<organism evidence="1 2">
    <name type="scientific">Nephila pilipes</name>
    <name type="common">Giant wood spider</name>
    <name type="synonym">Nephila maculata</name>
    <dbReference type="NCBI Taxonomy" id="299642"/>
    <lineage>
        <taxon>Eukaryota</taxon>
        <taxon>Metazoa</taxon>
        <taxon>Ecdysozoa</taxon>
        <taxon>Arthropoda</taxon>
        <taxon>Chelicerata</taxon>
        <taxon>Arachnida</taxon>
        <taxon>Araneae</taxon>
        <taxon>Araneomorphae</taxon>
        <taxon>Entelegynae</taxon>
        <taxon>Araneoidea</taxon>
        <taxon>Nephilidae</taxon>
        <taxon>Nephila</taxon>
    </lineage>
</organism>
<comment type="caution">
    <text evidence="1">The sequence shown here is derived from an EMBL/GenBank/DDBJ whole genome shotgun (WGS) entry which is preliminary data.</text>
</comment>
<dbReference type="Pfam" id="PF05380">
    <property type="entry name" value="Peptidase_A17"/>
    <property type="match status" value="1"/>
</dbReference>
<gene>
    <name evidence="1" type="primary">X975_18538</name>
    <name evidence="1" type="ORF">NPIL_167681</name>
</gene>
<accession>A0A8X6QK61</accession>
<evidence type="ECO:0000313" key="2">
    <source>
        <dbReference type="Proteomes" id="UP000887013"/>
    </source>
</evidence>
<dbReference type="Proteomes" id="UP000887013">
    <property type="component" value="Unassembled WGS sequence"/>
</dbReference>
<dbReference type="InterPro" id="IPR008042">
    <property type="entry name" value="Retrotrans_Pao"/>
</dbReference>
<dbReference type="AlphaFoldDB" id="A0A8X6QK61"/>
<sequence>MWYAAVKQLDDICSIKISRYIGISSHTPYSVHVFCDASERAYGSVLYIVTSQSNVHIVCSRNRLAPIKKVTLPRLELLAALMGTRLLKYFSQWDLSTAGLIHPKPYGYSLNCFAEGFILESVSR</sequence>
<proteinExistence type="predicted"/>
<evidence type="ECO:0000313" key="1">
    <source>
        <dbReference type="EMBL" id="GFU26456.1"/>
    </source>
</evidence>
<dbReference type="OrthoDB" id="6436462at2759"/>
<protein>
    <submittedName>
        <fullName evidence="1">Integrase catalytic domain-containing protein</fullName>
    </submittedName>
</protein>
<keyword evidence="2" id="KW-1185">Reference proteome</keyword>
<dbReference type="EMBL" id="BMAW01081838">
    <property type="protein sequence ID" value="GFU26456.1"/>
    <property type="molecule type" value="Genomic_DNA"/>
</dbReference>
<dbReference type="PANTHER" id="PTHR47331">
    <property type="entry name" value="PHD-TYPE DOMAIN-CONTAINING PROTEIN"/>
    <property type="match status" value="1"/>
</dbReference>